<reference evidence="2" key="1">
    <citation type="submission" date="2019-05" db="EMBL/GenBank/DDBJ databases">
        <title>Annotation for the trematode Fasciolopsis buski.</title>
        <authorList>
            <person name="Choi Y.-J."/>
        </authorList>
    </citation>
    <scope>NUCLEOTIDE SEQUENCE</scope>
    <source>
        <strain evidence="2">HT</strain>
        <tissue evidence="2">Whole worm</tissue>
    </source>
</reference>
<dbReference type="EMBL" id="LUCM01008889">
    <property type="protein sequence ID" value="KAA0187749.1"/>
    <property type="molecule type" value="Genomic_DNA"/>
</dbReference>
<dbReference type="AlphaFoldDB" id="A0A8E0VGY8"/>
<protein>
    <submittedName>
        <fullName evidence="2">Uncharacterized protein</fullName>
    </submittedName>
</protein>
<accession>A0A8E0VGY8</accession>
<proteinExistence type="predicted"/>
<evidence type="ECO:0000313" key="3">
    <source>
        <dbReference type="Proteomes" id="UP000728185"/>
    </source>
</evidence>
<evidence type="ECO:0000256" key="1">
    <source>
        <dbReference type="SAM" id="MobiDB-lite"/>
    </source>
</evidence>
<sequence length="151" mass="16140">MSWKAPAVSTVLFPVSVDLDSPNPHRLSATQTTNDSVVTSTVPNIPGASAYVVQSNSVSVSHENVSSVELNTWSASSSLNPVSDKENRPPFALSSSATQNSDSEEADLNDDDDNDVSDVSDYDNDLADDDDDGDDDEGIHMVLVIIRLMLI</sequence>
<evidence type="ECO:0000313" key="2">
    <source>
        <dbReference type="EMBL" id="KAA0187749.1"/>
    </source>
</evidence>
<dbReference type="Proteomes" id="UP000728185">
    <property type="component" value="Unassembled WGS sequence"/>
</dbReference>
<name>A0A8E0VGY8_9TREM</name>
<keyword evidence="3" id="KW-1185">Reference proteome</keyword>
<feature type="compositionally biased region" description="Acidic residues" evidence="1">
    <location>
        <begin position="102"/>
        <end position="137"/>
    </location>
</feature>
<organism evidence="2 3">
    <name type="scientific">Fasciolopsis buskii</name>
    <dbReference type="NCBI Taxonomy" id="27845"/>
    <lineage>
        <taxon>Eukaryota</taxon>
        <taxon>Metazoa</taxon>
        <taxon>Spiralia</taxon>
        <taxon>Lophotrochozoa</taxon>
        <taxon>Platyhelminthes</taxon>
        <taxon>Trematoda</taxon>
        <taxon>Digenea</taxon>
        <taxon>Plagiorchiida</taxon>
        <taxon>Echinostomata</taxon>
        <taxon>Echinostomatoidea</taxon>
        <taxon>Fasciolidae</taxon>
        <taxon>Fasciolopsis</taxon>
    </lineage>
</organism>
<feature type="region of interest" description="Disordered" evidence="1">
    <location>
        <begin position="74"/>
        <end position="137"/>
    </location>
</feature>
<gene>
    <name evidence="2" type="ORF">FBUS_01373</name>
</gene>
<comment type="caution">
    <text evidence="2">The sequence shown here is derived from an EMBL/GenBank/DDBJ whole genome shotgun (WGS) entry which is preliminary data.</text>
</comment>